<gene>
    <name evidence="3" type="ORF">ACJMK2_015201</name>
</gene>
<feature type="domain" description="DZIP3-like HEPN" evidence="2">
    <location>
        <begin position="793"/>
        <end position="907"/>
    </location>
</feature>
<proteinExistence type="predicted"/>
<evidence type="ECO:0000313" key="3">
    <source>
        <dbReference type="EMBL" id="KAL3856004.1"/>
    </source>
</evidence>
<dbReference type="Proteomes" id="UP001634394">
    <property type="component" value="Unassembled WGS sequence"/>
</dbReference>
<dbReference type="SUPFAM" id="SSF50969">
    <property type="entry name" value="YVTN repeat-like/Quinoprotein amine dehydrogenase"/>
    <property type="match status" value="1"/>
</dbReference>
<protein>
    <recommendedName>
        <fullName evidence="2">DZIP3-like HEPN domain-containing protein</fullName>
    </recommendedName>
</protein>
<comment type="caution">
    <text evidence="3">The sequence shown here is derived from an EMBL/GenBank/DDBJ whole genome shotgun (WGS) entry which is preliminary data.</text>
</comment>
<dbReference type="Pfam" id="PF18738">
    <property type="entry name" value="HEPN_DZIP3"/>
    <property type="match status" value="1"/>
</dbReference>
<dbReference type="InterPro" id="IPR011044">
    <property type="entry name" value="Quino_amine_DH_bsu"/>
</dbReference>
<dbReference type="AlphaFoldDB" id="A0ABD3V2W1"/>
<reference evidence="3 4" key="1">
    <citation type="submission" date="2024-11" db="EMBL/GenBank/DDBJ databases">
        <title>Chromosome-level genome assembly of the freshwater bivalve Anodonta woodiana.</title>
        <authorList>
            <person name="Chen X."/>
        </authorList>
    </citation>
    <scope>NUCLEOTIDE SEQUENCE [LARGE SCALE GENOMIC DNA]</scope>
    <source>
        <strain evidence="3">MN2024</strain>
        <tissue evidence="3">Gills</tissue>
    </source>
</reference>
<dbReference type="InterPro" id="IPR041249">
    <property type="entry name" value="HEPN_DZIP3"/>
</dbReference>
<name>A0ABD3V2W1_SINWO</name>
<accession>A0ABD3V2W1</accession>
<feature type="compositionally biased region" description="Basic and acidic residues" evidence="1">
    <location>
        <begin position="413"/>
        <end position="433"/>
    </location>
</feature>
<feature type="compositionally biased region" description="Low complexity" evidence="1">
    <location>
        <begin position="331"/>
        <end position="341"/>
    </location>
</feature>
<organism evidence="3 4">
    <name type="scientific">Sinanodonta woodiana</name>
    <name type="common">Chinese pond mussel</name>
    <name type="synonym">Anodonta woodiana</name>
    <dbReference type="NCBI Taxonomy" id="1069815"/>
    <lineage>
        <taxon>Eukaryota</taxon>
        <taxon>Metazoa</taxon>
        <taxon>Spiralia</taxon>
        <taxon>Lophotrochozoa</taxon>
        <taxon>Mollusca</taxon>
        <taxon>Bivalvia</taxon>
        <taxon>Autobranchia</taxon>
        <taxon>Heteroconchia</taxon>
        <taxon>Palaeoheterodonta</taxon>
        <taxon>Unionida</taxon>
        <taxon>Unionoidea</taxon>
        <taxon>Unionidae</taxon>
        <taxon>Unioninae</taxon>
        <taxon>Sinanodonta</taxon>
    </lineage>
</organism>
<feature type="region of interest" description="Disordered" evidence="1">
    <location>
        <begin position="322"/>
        <end position="361"/>
    </location>
</feature>
<evidence type="ECO:0000256" key="1">
    <source>
        <dbReference type="SAM" id="MobiDB-lite"/>
    </source>
</evidence>
<sequence length="931" mass="105269">MATSRKEQNGYSLVKDTTITLEHADEIPGYISIVICQDKIIVVDLRDFRVRNRKVIRGKVRIHRRHDGKLLDMLDSDSGPRDICLMDATTVCVLHGDGLIEMASIKSEDVSPVFTRMKRFRLDGVFARCHSVVRVHDNIVVTGVKQDTTCWCIMSLDDGHVDTIHRICKESSWSSVTTKDNIIYISCDAGVDDDDTGVYGFDILNPSQCKYKYKHERLRSPTSIVINEDGNIFVVNGGFDRCIHQLTSSCQPVAIFSRGIPRGLRAMFWDNGRLYVTCWYSPDITVFRHVHQGSRNESKVLLSDEGTQASIVKSAIQISQGNIDNGQSNVESEMSPSGPSPEDTEDEKQDSEVPISDDGKQPAIEVTSVQIGQEIDLIFMLVFYADVLSMDIGQSNVESEKSPPGPSPEDSEDGKQENHTDSEVPNSDEEKQPVIEGTSTQIGQEIPIEQSIEENLNHAGIKMSTEERDLFIKFQNEIGTDIFFSDVPHRLIDSQESVKTTEIFIEQNHPDMKDSWLEYKSHGKLTPELIDVIYAKERNPELHDKKDEILGQMEDLNIIVKARSFDENGVKDDNYYFTPCIICLESSREVVPPEQDHRMLSTPLLCWFFQGTFIPASIFDKLIAACIARWPVATQKDTSKHLISPGYVVFDLDPTHRLTVHCENHVISATVTWSVLDDIKTPHAEVCTMVRMFISGKLVKITNSLKHNVQYKLCVQIQESRDVQEENRIRLLPFHIWIEEEMHDPDSPITLEHMNHARLCIALATVCGMALRKMLLDNFPIPYRDIYKAILGNQAKLIGARGRPLLNQDQISLVFPDPLGQQTGTVEIFDVSLLYTLIRNVSTVQAPLTGWGSIPQSSDKSLGASVERIRSYRNRISGHSADAKINSQDFEDYWQKLKDELHDIEVVLNSQVYSTELEKQKRQVISIFNAC</sequence>
<feature type="region of interest" description="Disordered" evidence="1">
    <location>
        <begin position="395"/>
        <end position="446"/>
    </location>
</feature>
<evidence type="ECO:0000259" key="2">
    <source>
        <dbReference type="Pfam" id="PF18738"/>
    </source>
</evidence>
<evidence type="ECO:0000313" key="4">
    <source>
        <dbReference type="Proteomes" id="UP001634394"/>
    </source>
</evidence>
<keyword evidence="4" id="KW-1185">Reference proteome</keyword>
<dbReference type="EMBL" id="JBJQND010000014">
    <property type="protein sequence ID" value="KAL3856004.1"/>
    <property type="molecule type" value="Genomic_DNA"/>
</dbReference>